<dbReference type="Proteomes" id="UP000186221">
    <property type="component" value="Unassembled WGS sequence"/>
</dbReference>
<keyword evidence="2" id="KW-1185">Reference proteome</keyword>
<dbReference type="OrthoDB" id="7870204at2"/>
<gene>
    <name evidence="1" type="ORF">SAMN05421580_105205</name>
</gene>
<sequence length="380" mass="39738">MSLQTKSFADLITLTRASVGTYLGADGLIKTAAVDVPRFDFSTGKKALLLESSATNLVDTPLASWINNNGAATITTGVEDILGTATAITITYDGSATNMGVYKGFAAAVGAITFSMFVKWVSGATVWRFGSDTLGMYAHIDVTTGELSTKSAGVTGYTFTVLGNGWARVSVSGTVSTAGTYGFSVYSGTVGTGIRSATFSGAQLEQGSGATSYIPTTTAAVTRAADIVAPIDLSGFYLGDGYSIVVKGRMDAVLGDYDRVVQLDAGSDVTRQDFLWNKPTSSFRGEVYDDGEYQAAFLVSDGPQLREVFAMAFALGENHFRAARNGVVGALDSSVSYATPLYLRLGGNSIAGGRPARLLLESVLIYPSLLNEAQLIEVTA</sequence>
<protein>
    <submittedName>
        <fullName evidence="1">Uncharacterized protein</fullName>
    </submittedName>
</protein>
<reference evidence="2" key="1">
    <citation type="submission" date="2017-01" db="EMBL/GenBank/DDBJ databases">
        <authorList>
            <person name="Varghese N."/>
            <person name="Submissions S."/>
        </authorList>
    </citation>
    <scope>NUCLEOTIDE SEQUENCE [LARGE SCALE GENOMIC DNA]</scope>
    <source>
        <strain evidence="2">DSM 19945</strain>
    </source>
</reference>
<evidence type="ECO:0000313" key="1">
    <source>
        <dbReference type="EMBL" id="SIS82717.1"/>
    </source>
</evidence>
<accession>A0A1N7M9H2</accession>
<name>A0A1N7M9H2_9RHOB</name>
<evidence type="ECO:0000313" key="2">
    <source>
        <dbReference type="Proteomes" id="UP000186221"/>
    </source>
</evidence>
<dbReference type="STRING" id="453582.SAMN05421580_105205"/>
<proteinExistence type="predicted"/>
<dbReference type="AlphaFoldDB" id="A0A1N7M9H2"/>
<dbReference type="EMBL" id="FTOG01000005">
    <property type="protein sequence ID" value="SIS82717.1"/>
    <property type="molecule type" value="Genomic_DNA"/>
</dbReference>
<organism evidence="1 2">
    <name type="scientific">Rhodobacter aestuarii</name>
    <dbReference type="NCBI Taxonomy" id="453582"/>
    <lineage>
        <taxon>Bacteria</taxon>
        <taxon>Pseudomonadati</taxon>
        <taxon>Pseudomonadota</taxon>
        <taxon>Alphaproteobacteria</taxon>
        <taxon>Rhodobacterales</taxon>
        <taxon>Rhodobacter group</taxon>
        <taxon>Rhodobacter</taxon>
    </lineage>
</organism>
<dbReference type="RefSeq" id="WP_076484709.1">
    <property type="nucleotide sequence ID" value="NZ_FTOG01000005.1"/>
</dbReference>